<dbReference type="GO" id="GO:0046872">
    <property type="term" value="F:metal ion binding"/>
    <property type="evidence" value="ECO:0007669"/>
    <property type="project" value="UniProtKB-KW"/>
</dbReference>
<evidence type="ECO:0000313" key="5">
    <source>
        <dbReference type="Proteomes" id="UP000006546"/>
    </source>
</evidence>
<dbReference type="NCBIfam" id="TIGR00040">
    <property type="entry name" value="yfcE"/>
    <property type="match status" value="1"/>
</dbReference>
<keyword evidence="2" id="KW-0479">Metal-binding</keyword>
<dbReference type="RefSeq" id="WP_013757773.1">
    <property type="nucleotide sequence ID" value="NC_015500.1"/>
</dbReference>
<evidence type="ECO:0000256" key="2">
    <source>
        <dbReference type="RuleBase" id="RU362039"/>
    </source>
</evidence>
<evidence type="ECO:0000313" key="4">
    <source>
        <dbReference type="EMBL" id="AEE16054.1"/>
    </source>
</evidence>
<dbReference type="EC" id="3.1.4.-" evidence="2"/>
<dbReference type="CDD" id="cd00841">
    <property type="entry name" value="MPP_YfcE"/>
    <property type="match status" value="1"/>
</dbReference>
<reference evidence="5" key="1">
    <citation type="submission" date="2011-04" db="EMBL/GenBank/DDBJ databases">
        <title>The complete genome of Treponema brennaborense DSM 12168.</title>
        <authorList>
            <person name="Lucas S."/>
            <person name="Han J."/>
            <person name="Lapidus A."/>
            <person name="Bruce D."/>
            <person name="Goodwin L."/>
            <person name="Pitluck S."/>
            <person name="Peters L."/>
            <person name="Kyrpides N."/>
            <person name="Mavromatis K."/>
            <person name="Ivanova N."/>
            <person name="Mikhailova N."/>
            <person name="Pagani I."/>
            <person name="Teshima H."/>
            <person name="Detter J.C."/>
            <person name="Tapia R."/>
            <person name="Han C."/>
            <person name="Land M."/>
            <person name="Hauser L."/>
            <person name="Markowitz V."/>
            <person name="Cheng J.-F."/>
            <person name="Hugenholtz P."/>
            <person name="Woyke T."/>
            <person name="Wu D."/>
            <person name="Gronow S."/>
            <person name="Wellnitz S."/>
            <person name="Brambilla E."/>
            <person name="Klenk H.-P."/>
            <person name="Eisen J.A."/>
        </authorList>
    </citation>
    <scope>NUCLEOTIDE SEQUENCE [LARGE SCALE GENOMIC DNA]</scope>
    <source>
        <strain evidence="5">DSM 12168 / CIP 105900 / DD5/3</strain>
    </source>
</reference>
<organism evidence="4 5">
    <name type="scientific">Treponema brennaborense (strain DSM 12168 / CIP 105900 / DD5/3)</name>
    <dbReference type="NCBI Taxonomy" id="906968"/>
    <lineage>
        <taxon>Bacteria</taxon>
        <taxon>Pseudomonadati</taxon>
        <taxon>Spirochaetota</taxon>
        <taxon>Spirochaetia</taxon>
        <taxon>Spirochaetales</taxon>
        <taxon>Treponemataceae</taxon>
        <taxon>Treponema</taxon>
    </lineage>
</organism>
<dbReference type="EMBL" id="CP002696">
    <property type="protein sequence ID" value="AEE16054.1"/>
    <property type="molecule type" value="Genomic_DNA"/>
</dbReference>
<dbReference type="Pfam" id="PF12850">
    <property type="entry name" value="Metallophos_2"/>
    <property type="match status" value="1"/>
</dbReference>
<dbReference type="HOGENOM" id="CLU_063749_2_1_12"/>
<gene>
    <name evidence="4" type="ordered locus">Trebr_0612</name>
</gene>
<dbReference type="InterPro" id="IPR000979">
    <property type="entry name" value="Phosphodiesterase_MJ0936/Vps29"/>
</dbReference>
<dbReference type="GO" id="GO:0016787">
    <property type="term" value="F:hydrolase activity"/>
    <property type="evidence" value="ECO:0007669"/>
    <property type="project" value="UniProtKB-UniRule"/>
</dbReference>
<dbReference type="STRING" id="906968.Trebr_0612"/>
<sequence length="239" mass="26002">MNTLTVQDTSLIGSEEAISMLEKKHAARLLVVSDSHGEAEVLEKIITEFGSDCDALIFCGDGVCDVIACMDESVSDKKLAAALPPVIACVKGNGDAERYPIYGEEDEPSDGAGTERRVCRYFEVQPRVLLRAAGRTVLVVHGNRHGVDFGTETLQSSAEVMDADMVFFGHTHRPYREENGATLLLNPGSCARPRGGVPPTFAVVSVPGSTERYDVEFFELEETMFGGYVFTPFHEISGY</sequence>
<comment type="similarity">
    <text evidence="1 2">Belongs to the metallophosphoesterase superfamily. YfcE family.</text>
</comment>
<dbReference type="AlphaFoldDB" id="F4LPW2"/>
<comment type="cofactor">
    <cofactor evidence="2">
        <name>a divalent metal cation</name>
        <dbReference type="ChEBI" id="CHEBI:60240"/>
    </cofactor>
</comment>
<protein>
    <recommendedName>
        <fullName evidence="2">Phosphoesterase</fullName>
        <ecNumber evidence="2">3.1.4.-</ecNumber>
    </recommendedName>
</protein>
<evidence type="ECO:0000259" key="3">
    <source>
        <dbReference type="Pfam" id="PF12850"/>
    </source>
</evidence>
<dbReference type="Gene3D" id="3.60.21.10">
    <property type="match status" value="1"/>
</dbReference>
<accession>F4LPW2</accession>
<evidence type="ECO:0000256" key="1">
    <source>
        <dbReference type="ARBA" id="ARBA00008950"/>
    </source>
</evidence>
<dbReference type="KEGG" id="tbe:Trebr_0612"/>
<feature type="domain" description="Calcineurin-like phosphoesterase" evidence="3">
    <location>
        <begin position="28"/>
        <end position="206"/>
    </location>
</feature>
<name>F4LPW2_TREBD</name>
<dbReference type="InterPro" id="IPR029052">
    <property type="entry name" value="Metallo-depent_PP-like"/>
</dbReference>
<dbReference type="Proteomes" id="UP000006546">
    <property type="component" value="Chromosome"/>
</dbReference>
<dbReference type="OrthoDB" id="9800565at2"/>
<dbReference type="SUPFAM" id="SSF56300">
    <property type="entry name" value="Metallo-dependent phosphatases"/>
    <property type="match status" value="1"/>
</dbReference>
<dbReference type="InterPro" id="IPR024654">
    <property type="entry name" value="Calcineurin-like_PHP_lpxH"/>
</dbReference>
<dbReference type="InterPro" id="IPR041802">
    <property type="entry name" value="MPP_YfcE"/>
</dbReference>
<proteinExistence type="inferred from homology"/>
<dbReference type="eggNOG" id="COG0622">
    <property type="taxonomic scope" value="Bacteria"/>
</dbReference>
<keyword evidence="5" id="KW-1185">Reference proteome</keyword>